<organism evidence="1 2">
    <name type="scientific">Mycena sanguinolenta</name>
    <dbReference type="NCBI Taxonomy" id="230812"/>
    <lineage>
        <taxon>Eukaryota</taxon>
        <taxon>Fungi</taxon>
        <taxon>Dikarya</taxon>
        <taxon>Basidiomycota</taxon>
        <taxon>Agaricomycotina</taxon>
        <taxon>Agaricomycetes</taxon>
        <taxon>Agaricomycetidae</taxon>
        <taxon>Agaricales</taxon>
        <taxon>Marasmiineae</taxon>
        <taxon>Mycenaceae</taxon>
        <taxon>Mycena</taxon>
    </lineage>
</organism>
<dbReference type="EMBL" id="JACAZH010000012">
    <property type="protein sequence ID" value="KAF7353395.1"/>
    <property type="molecule type" value="Genomic_DNA"/>
</dbReference>
<comment type="caution">
    <text evidence="1">The sequence shown here is derived from an EMBL/GenBank/DDBJ whole genome shotgun (WGS) entry which is preliminary data.</text>
</comment>
<dbReference type="SUPFAM" id="SSF81383">
    <property type="entry name" value="F-box domain"/>
    <property type="match status" value="1"/>
</dbReference>
<dbReference type="AlphaFoldDB" id="A0A8H7CWY9"/>
<dbReference type="InterPro" id="IPR036047">
    <property type="entry name" value="F-box-like_dom_sf"/>
</dbReference>
<name>A0A8H7CWY9_9AGAR</name>
<reference evidence="1" key="1">
    <citation type="submission" date="2020-05" db="EMBL/GenBank/DDBJ databases">
        <title>Mycena genomes resolve the evolution of fungal bioluminescence.</title>
        <authorList>
            <person name="Tsai I.J."/>
        </authorList>
    </citation>
    <scope>NUCLEOTIDE SEQUENCE</scope>
    <source>
        <strain evidence="1">160909Yilan</strain>
    </source>
</reference>
<evidence type="ECO:0000313" key="2">
    <source>
        <dbReference type="Proteomes" id="UP000623467"/>
    </source>
</evidence>
<sequence>MPFEALGEDVLLRIFCFCDISTVLAVSAINKGLRFIALSKQLWLSLVLDPRFRDALDLPPPNREKLECLSTEELITVVKDAVTGPCSIGDSEHDESSVILTSVQIPLDDMEYLPFVRLLPGARYLLLHSISTTQQRLCIYDFWSARCVWERLEQAHTMCEVDLVPGGAIARVCLVQPGHLPNTQKVHIEELGLTTGASHELFAVSFTGTIKFGTLCAIVGDFLLGTVLHSHSHFGEAQLVLLIDWRTSTFVSLGRMAPHNNVQLIPGYILSTYQETSTPPVHNLVLTALEAFSDRWQPLTANHILLAAQLEAGYAPGTIPIKNHTPGEAGIQSSAARIGLHHSHTRRTARRRIQHFCSWPLFSRAPAQTLDTFGKDRQSENYDRATGEGLPRACSGASGVQIHIGTGTSNQQVATGFRTMCR</sequence>
<keyword evidence="2" id="KW-1185">Reference proteome</keyword>
<dbReference type="OrthoDB" id="3202382at2759"/>
<dbReference type="Proteomes" id="UP000623467">
    <property type="component" value="Unassembled WGS sequence"/>
</dbReference>
<accession>A0A8H7CWY9</accession>
<evidence type="ECO:0000313" key="1">
    <source>
        <dbReference type="EMBL" id="KAF7353395.1"/>
    </source>
</evidence>
<protein>
    <submittedName>
        <fullName evidence="1">F-box domain-containing protein</fullName>
    </submittedName>
</protein>
<gene>
    <name evidence="1" type="ORF">MSAN_01528500</name>
</gene>
<proteinExistence type="predicted"/>